<name>A0A5J4TPP3_9EUKA</name>
<evidence type="ECO:0000256" key="1">
    <source>
        <dbReference type="SAM" id="MobiDB-lite"/>
    </source>
</evidence>
<accession>A0A5J4TPP3</accession>
<sequence>TYPSATCEKDKKCKFELATQTNVTCPCLSTGDPRAGKGQCPYYCTSKDQPNSNCVCDSNPSAQYPPSTCNSEKKCTAYSDQTVPTNSCACSSSNHPTGCKCPTEISQLIGIPKTRCECLSTGDPRAGNGQCPTYCVKGSITSDCFCDTGLSDYPQAQCIQDQKCKFELINQNQKYCQCLSTGDPRAGNGQCPAYCASKDQPNKDCACDSGSTSYPPQTCQQEKQCTASSNSQVPQDSCTCIESNYPQGCKYPNDSQYLVDISKERCECKTTGDPRANGISPTYCIKDSLILDCECDTGSYQYPSATCSKDKLCTFDLINQTNVTCPCLTVNDPRNESVCKQIIVDPPITDSDPSDTKPDDEQQEGSKKDVDEQKTEKEESSSANLIMIISVTIGIKKEQQYIQEEQYSIRNIIGDIKQSYQTRKTQNPKSRKSIIFR</sequence>
<feature type="non-terminal residue" evidence="2">
    <location>
        <position position="1"/>
    </location>
</feature>
<organism evidence="2 3">
    <name type="scientific">Streblomastix strix</name>
    <dbReference type="NCBI Taxonomy" id="222440"/>
    <lineage>
        <taxon>Eukaryota</taxon>
        <taxon>Metamonada</taxon>
        <taxon>Preaxostyla</taxon>
        <taxon>Oxymonadida</taxon>
        <taxon>Streblomastigidae</taxon>
        <taxon>Streblomastix</taxon>
    </lineage>
</organism>
<comment type="caution">
    <text evidence="2">The sequence shown here is derived from an EMBL/GenBank/DDBJ whole genome shotgun (WGS) entry which is preliminary data.</text>
</comment>
<dbReference type="EMBL" id="SNRW01026978">
    <property type="protein sequence ID" value="KAA6360414.1"/>
    <property type="molecule type" value="Genomic_DNA"/>
</dbReference>
<reference evidence="2 3" key="1">
    <citation type="submission" date="2019-03" db="EMBL/GenBank/DDBJ databases">
        <title>Single cell metagenomics reveals metabolic interactions within the superorganism composed of flagellate Streblomastix strix and complex community of Bacteroidetes bacteria on its surface.</title>
        <authorList>
            <person name="Treitli S.C."/>
            <person name="Kolisko M."/>
            <person name="Husnik F."/>
            <person name="Keeling P."/>
            <person name="Hampl V."/>
        </authorList>
    </citation>
    <scope>NUCLEOTIDE SEQUENCE [LARGE SCALE GENOMIC DNA]</scope>
    <source>
        <strain evidence="2">ST1C</strain>
    </source>
</reference>
<proteinExistence type="predicted"/>
<dbReference type="AlphaFoldDB" id="A0A5J4TPP3"/>
<dbReference type="Proteomes" id="UP000324800">
    <property type="component" value="Unassembled WGS sequence"/>
</dbReference>
<feature type="region of interest" description="Disordered" evidence="1">
    <location>
        <begin position="345"/>
        <end position="381"/>
    </location>
</feature>
<evidence type="ECO:0000313" key="2">
    <source>
        <dbReference type="EMBL" id="KAA6360414.1"/>
    </source>
</evidence>
<protein>
    <submittedName>
        <fullName evidence="2">Uncharacterized protein</fullName>
    </submittedName>
</protein>
<feature type="compositionally biased region" description="Basic and acidic residues" evidence="1">
    <location>
        <begin position="354"/>
        <end position="380"/>
    </location>
</feature>
<evidence type="ECO:0000313" key="3">
    <source>
        <dbReference type="Proteomes" id="UP000324800"/>
    </source>
</evidence>
<gene>
    <name evidence="2" type="ORF">EZS28_044059</name>
</gene>